<keyword evidence="3" id="KW-1185">Reference proteome</keyword>
<proteinExistence type="predicted"/>
<dbReference type="EMBL" id="KZ452652">
    <property type="protein sequence ID" value="PKA48267.1"/>
    <property type="molecule type" value="Genomic_DNA"/>
</dbReference>
<dbReference type="AlphaFoldDB" id="A0A2H9ZYD0"/>
<feature type="transmembrane region" description="Helical" evidence="1">
    <location>
        <begin position="7"/>
        <end position="26"/>
    </location>
</feature>
<evidence type="ECO:0000256" key="1">
    <source>
        <dbReference type="SAM" id="Phobius"/>
    </source>
</evidence>
<dbReference type="Proteomes" id="UP000236161">
    <property type="component" value="Unassembled WGS sequence"/>
</dbReference>
<reference evidence="2 3" key="1">
    <citation type="journal article" date="2017" name="Nature">
        <title>The Apostasia genome and the evolution of orchids.</title>
        <authorList>
            <person name="Zhang G.Q."/>
            <person name="Liu K.W."/>
            <person name="Li Z."/>
            <person name="Lohaus R."/>
            <person name="Hsiao Y.Y."/>
            <person name="Niu S.C."/>
            <person name="Wang J.Y."/>
            <person name="Lin Y.C."/>
            <person name="Xu Q."/>
            <person name="Chen L.J."/>
            <person name="Yoshida K."/>
            <person name="Fujiwara S."/>
            <person name="Wang Z.W."/>
            <person name="Zhang Y.Q."/>
            <person name="Mitsuda N."/>
            <person name="Wang M."/>
            <person name="Liu G.H."/>
            <person name="Pecoraro L."/>
            <person name="Huang H.X."/>
            <person name="Xiao X.J."/>
            <person name="Lin M."/>
            <person name="Wu X.Y."/>
            <person name="Wu W.L."/>
            <person name="Chen Y.Y."/>
            <person name="Chang S.B."/>
            <person name="Sakamoto S."/>
            <person name="Ohme-Takagi M."/>
            <person name="Yagi M."/>
            <person name="Zeng S.J."/>
            <person name="Shen C.Y."/>
            <person name="Yeh C.M."/>
            <person name="Luo Y.B."/>
            <person name="Tsai W.C."/>
            <person name="Van de Peer Y."/>
            <person name="Liu Z.J."/>
        </authorList>
    </citation>
    <scope>NUCLEOTIDE SEQUENCE [LARGE SCALE GENOMIC DNA]</scope>
    <source>
        <strain evidence="3">cv. Shenzhen</strain>
        <tissue evidence="2">Stem</tissue>
    </source>
</reference>
<protein>
    <submittedName>
        <fullName evidence="2">Uncharacterized protein</fullName>
    </submittedName>
</protein>
<evidence type="ECO:0000313" key="2">
    <source>
        <dbReference type="EMBL" id="PKA48267.1"/>
    </source>
</evidence>
<keyword evidence="1" id="KW-0472">Membrane</keyword>
<dbReference type="OrthoDB" id="10249433at2759"/>
<sequence>MATLLKALAYGAGGIAVVGMATLVAFQERLVYVPVLPGLARAYAVTPSRFQLDYEDIWIRSSDGVRLHAWFLKHSPPVSGSRVSDTLFFPILGMLNSLKEADFKLNIIMSI</sequence>
<gene>
    <name evidence="2" type="ORF">AXF42_Ash021545</name>
</gene>
<name>A0A2H9ZYD0_9ASPA</name>
<keyword evidence="1" id="KW-1133">Transmembrane helix</keyword>
<keyword evidence="1" id="KW-0812">Transmembrane</keyword>
<dbReference type="STRING" id="1088818.A0A2H9ZYD0"/>
<accession>A0A2H9ZYD0</accession>
<organism evidence="2 3">
    <name type="scientific">Apostasia shenzhenica</name>
    <dbReference type="NCBI Taxonomy" id="1088818"/>
    <lineage>
        <taxon>Eukaryota</taxon>
        <taxon>Viridiplantae</taxon>
        <taxon>Streptophyta</taxon>
        <taxon>Embryophyta</taxon>
        <taxon>Tracheophyta</taxon>
        <taxon>Spermatophyta</taxon>
        <taxon>Magnoliopsida</taxon>
        <taxon>Liliopsida</taxon>
        <taxon>Asparagales</taxon>
        <taxon>Orchidaceae</taxon>
        <taxon>Apostasioideae</taxon>
        <taxon>Apostasia</taxon>
    </lineage>
</organism>
<evidence type="ECO:0000313" key="3">
    <source>
        <dbReference type="Proteomes" id="UP000236161"/>
    </source>
</evidence>